<reference evidence="2 3" key="1">
    <citation type="journal article" date="2014" name="Genome Announc.">
        <title>Draft Genome Sequence of Magnetospirillum sp. Strain SO-1, a Freshwater Magnetotactic Bacterium Isolated from the Ol'khovka River, Russia.</title>
        <authorList>
            <person name="Grouzdev D.S."/>
            <person name="Dziuba M.V."/>
            <person name="Sukhacheva M.S."/>
            <person name="Mardanov A.V."/>
            <person name="Beletskiy A.V."/>
            <person name="Kuznetsov B.B."/>
            <person name="Skryabin K.G."/>
        </authorList>
    </citation>
    <scope>NUCLEOTIDE SEQUENCE [LARGE SCALE GENOMIC DNA]</scope>
    <source>
        <strain evidence="2 3">SO-1</strain>
    </source>
</reference>
<dbReference type="GO" id="GO:0016853">
    <property type="term" value="F:isomerase activity"/>
    <property type="evidence" value="ECO:0007669"/>
    <property type="project" value="UniProtKB-KW"/>
</dbReference>
<name>M2ZPA6_9PROT</name>
<evidence type="ECO:0000259" key="1">
    <source>
        <dbReference type="PROSITE" id="PS51464"/>
    </source>
</evidence>
<dbReference type="InterPro" id="IPR050099">
    <property type="entry name" value="SIS_GmhA/DiaA_subfam"/>
</dbReference>
<dbReference type="AlphaFoldDB" id="M2ZPA6"/>
<feature type="domain" description="SIS" evidence="1">
    <location>
        <begin position="41"/>
        <end position="200"/>
    </location>
</feature>
<gene>
    <name evidence="2" type="ORF">H261_14995</name>
</gene>
<comment type="caution">
    <text evidence="2">The sequence shown here is derived from an EMBL/GenBank/DDBJ whole genome shotgun (WGS) entry which is preliminary data.</text>
</comment>
<dbReference type="PATRIC" id="fig|1244869.3.peg.3016"/>
<dbReference type="Gene3D" id="3.40.50.10490">
    <property type="entry name" value="Glucose-6-phosphate isomerase like protein, domain 1"/>
    <property type="match status" value="1"/>
</dbReference>
<evidence type="ECO:0000313" key="3">
    <source>
        <dbReference type="Proteomes" id="UP000011744"/>
    </source>
</evidence>
<protein>
    <submittedName>
        <fullName evidence="2">Phosphoheptose isomerase</fullName>
    </submittedName>
</protein>
<proteinExistence type="predicted"/>
<dbReference type="PANTHER" id="PTHR30390:SF8">
    <property type="entry name" value="SUGAR ISOMERASE (SIS)"/>
    <property type="match status" value="1"/>
</dbReference>
<dbReference type="eggNOG" id="COG0279">
    <property type="taxonomic scope" value="Bacteria"/>
</dbReference>
<dbReference type="Proteomes" id="UP000011744">
    <property type="component" value="Unassembled WGS sequence"/>
</dbReference>
<dbReference type="EMBL" id="AONQ01000042">
    <property type="protein sequence ID" value="EME69122.1"/>
    <property type="molecule type" value="Genomic_DNA"/>
</dbReference>
<keyword evidence="2" id="KW-0413">Isomerase</keyword>
<evidence type="ECO:0000313" key="2">
    <source>
        <dbReference type="EMBL" id="EME69122.1"/>
    </source>
</evidence>
<dbReference type="InterPro" id="IPR046348">
    <property type="entry name" value="SIS_dom_sf"/>
</dbReference>
<dbReference type="InterPro" id="IPR035461">
    <property type="entry name" value="GmhA/DiaA"/>
</dbReference>
<dbReference type="CDD" id="cd05006">
    <property type="entry name" value="SIS_GmhA"/>
    <property type="match status" value="1"/>
</dbReference>
<sequence>MSFPERRVGSIADYFDAYAGQISQALASVGRDALHQAERLLSAALERDAHIFSCGNGGSAAIANHLVCDHTKGVSTDTGLRPRVFSLSTTVETITAIANDIEYAEVFAAQLRLLARPGDVVIAISSSGDSENIVRALDWARANGMGSIALTGFSGGRGAKAADVNLHVAADNYGVVEDVHQTLMHVLAQFVRQARMPDSLVAQRRF</sequence>
<dbReference type="RefSeq" id="WP_008619032.1">
    <property type="nucleotide sequence ID" value="NZ_AONQ01000042.1"/>
</dbReference>
<dbReference type="PANTHER" id="PTHR30390">
    <property type="entry name" value="SEDOHEPTULOSE 7-PHOSPHATE ISOMERASE / DNAA INITIATOR-ASSOCIATING FACTOR FOR REPLICATION INITIATION"/>
    <property type="match status" value="1"/>
</dbReference>
<dbReference type="STRING" id="1244869.H261_14995"/>
<organism evidence="2 3">
    <name type="scientific">Paramagnetospirillum caucaseum</name>
    <dbReference type="NCBI Taxonomy" id="1244869"/>
    <lineage>
        <taxon>Bacteria</taxon>
        <taxon>Pseudomonadati</taxon>
        <taxon>Pseudomonadota</taxon>
        <taxon>Alphaproteobacteria</taxon>
        <taxon>Rhodospirillales</taxon>
        <taxon>Magnetospirillaceae</taxon>
        <taxon>Paramagnetospirillum</taxon>
    </lineage>
</organism>
<dbReference type="SUPFAM" id="SSF53697">
    <property type="entry name" value="SIS domain"/>
    <property type="match status" value="1"/>
</dbReference>
<accession>M2ZPA6</accession>
<dbReference type="PROSITE" id="PS51464">
    <property type="entry name" value="SIS"/>
    <property type="match status" value="1"/>
</dbReference>
<dbReference type="GO" id="GO:0097367">
    <property type="term" value="F:carbohydrate derivative binding"/>
    <property type="evidence" value="ECO:0007669"/>
    <property type="project" value="InterPro"/>
</dbReference>
<dbReference type="GO" id="GO:1901135">
    <property type="term" value="P:carbohydrate derivative metabolic process"/>
    <property type="evidence" value="ECO:0007669"/>
    <property type="project" value="InterPro"/>
</dbReference>
<dbReference type="OrthoDB" id="9810929at2"/>
<dbReference type="Pfam" id="PF13580">
    <property type="entry name" value="SIS_2"/>
    <property type="match status" value="1"/>
</dbReference>
<keyword evidence="3" id="KW-1185">Reference proteome</keyword>
<dbReference type="InterPro" id="IPR001347">
    <property type="entry name" value="SIS_dom"/>
</dbReference>